<keyword evidence="8" id="KW-1185">Reference proteome</keyword>
<reference evidence="7 8" key="1">
    <citation type="submission" date="2022-03" db="EMBL/GenBank/DDBJ databases">
        <title>Isotopic signatures of nitrous oxide derived from detoxification processes.</title>
        <authorList>
            <person name="Behrendt U."/>
            <person name="Buchen C."/>
            <person name="Well R."/>
            <person name="Ulrich A."/>
            <person name="Rohe L."/>
            <person name="Kolb S."/>
            <person name="Schloter M."/>
            <person name="Horn M.A."/>
            <person name="Augustin J."/>
        </authorList>
    </citation>
    <scope>NUCLEOTIDE SEQUENCE [LARGE SCALE GENOMIC DNA]</scope>
    <source>
        <strain evidence="7 8">S4-C24</strain>
    </source>
</reference>
<evidence type="ECO:0000313" key="8">
    <source>
        <dbReference type="Proteomes" id="UP000829069"/>
    </source>
</evidence>
<proteinExistence type="inferred from homology"/>
<dbReference type="RefSeq" id="WP_241913433.1">
    <property type="nucleotide sequence ID" value="NZ_CP093326.1"/>
</dbReference>
<dbReference type="Pfam" id="PF04545">
    <property type="entry name" value="Sigma70_r4"/>
    <property type="match status" value="1"/>
</dbReference>
<evidence type="ECO:0000256" key="3">
    <source>
        <dbReference type="ARBA" id="ARBA00023082"/>
    </source>
</evidence>
<dbReference type="CDD" id="cd06171">
    <property type="entry name" value="Sigma70_r4"/>
    <property type="match status" value="1"/>
</dbReference>
<keyword evidence="5" id="KW-0804">Transcription</keyword>
<keyword evidence="2" id="KW-0805">Transcription regulation</keyword>
<evidence type="ECO:0000256" key="5">
    <source>
        <dbReference type="ARBA" id="ARBA00023163"/>
    </source>
</evidence>
<comment type="similarity">
    <text evidence="1">Belongs to the sigma-70 factor family. ECF subfamily.</text>
</comment>
<accession>A0ABY3W4R3</accession>
<evidence type="ECO:0000256" key="4">
    <source>
        <dbReference type="ARBA" id="ARBA00023125"/>
    </source>
</evidence>
<dbReference type="InterPro" id="IPR013324">
    <property type="entry name" value="RNA_pol_sigma_r3/r4-like"/>
</dbReference>
<dbReference type="NCBIfam" id="TIGR02937">
    <property type="entry name" value="sigma70-ECF"/>
    <property type="match status" value="1"/>
</dbReference>
<gene>
    <name evidence="7" type="ORF">MNQ99_14605</name>
</gene>
<dbReference type="InterPro" id="IPR039425">
    <property type="entry name" value="RNA_pol_sigma-70-like"/>
</dbReference>
<dbReference type="Gene3D" id="1.10.1740.10">
    <property type="match status" value="1"/>
</dbReference>
<name>A0ABY3W4R3_9MICC</name>
<evidence type="ECO:0000259" key="6">
    <source>
        <dbReference type="Pfam" id="PF04545"/>
    </source>
</evidence>
<sequence length="180" mass="19766">MLSDDVVSAARSGKAEAFSEIYAALAPGVNGYLKVRGLEDHEGAVQEVFLALFSRIGSVRGGFTGLRTLAFSIAHARYVDDVRRRARQPQLSPYDPDADRRAVASAETALLETLGESDIGRHLKELKPDQQEVLLLRVVADLTLEQVAEIMGRSIGSIKQLQRRALLKLKSVVERKEALL</sequence>
<organism evidence="7 8">
    <name type="scientific">Arthrobacter sulfonylureivorans</name>
    <dbReference type="NCBI Taxonomy" id="2486855"/>
    <lineage>
        <taxon>Bacteria</taxon>
        <taxon>Bacillati</taxon>
        <taxon>Actinomycetota</taxon>
        <taxon>Actinomycetes</taxon>
        <taxon>Micrococcales</taxon>
        <taxon>Micrococcaceae</taxon>
        <taxon>Arthrobacter</taxon>
    </lineage>
</organism>
<dbReference type="InterPro" id="IPR014284">
    <property type="entry name" value="RNA_pol_sigma-70_dom"/>
</dbReference>
<evidence type="ECO:0000256" key="1">
    <source>
        <dbReference type="ARBA" id="ARBA00010641"/>
    </source>
</evidence>
<dbReference type="SUPFAM" id="SSF88659">
    <property type="entry name" value="Sigma3 and sigma4 domains of RNA polymerase sigma factors"/>
    <property type="match status" value="1"/>
</dbReference>
<dbReference type="InterPro" id="IPR036388">
    <property type="entry name" value="WH-like_DNA-bd_sf"/>
</dbReference>
<evidence type="ECO:0000313" key="7">
    <source>
        <dbReference type="EMBL" id="UNK45160.1"/>
    </source>
</evidence>
<dbReference type="Gene3D" id="1.10.10.10">
    <property type="entry name" value="Winged helix-like DNA-binding domain superfamily/Winged helix DNA-binding domain"/>
    <property type="match status" value="1"/>
</dbReference>
<protein>
    <submittedName>
        <fullName evidence="7">RNA polymerase sigma factor</fullName>
    </submittedName>
</protein>
<dbReference type="PANTHER" id="PTHR43133:SF8">
    <property type="entry name" value="RNA POLYMERASE SIGMA FACTOR HI_1459-RELATED"/>
    <property type="match status" value="1"/>
</dbReference>
<dbReference type="InterPro" id="IPR007630">
    <property type="entry name" value="RNA_pol_sigma70_r4"/>
</dbReference>
<dbReference type="SUPFAM" id="SSF88946">
    <property type="entry name" value="Sigma2 domain of RNA polymerase sigma factors"/>
    <property type="match status" value="1"/>
</dbReference>
<evidence type="ECO:0000256" key="2">
    <source>
        <dbReference type="ARBA" id="ARBA00023015"/>
    </source>
</evidence>
<dbReference type="PANTHER" id="PTHR43133">
    <property type="entry name" value="RNA POLYMERASE ECF-TYPE SIGMA FACTO"/>
    <property type="match status" value="1"/>
</dbReference>
<feature type="domain" description="RNA polymerase sigma-70 region 4" evidence="6">
    <location>
        <begin position="123"/>
        <end position="170"/>
    </location>
</feature>
<keyword evidence="4" id="KW-0238">DNA-binding</keyword>
<dbReference type="EMBL" id="CP093326">
    <property type="protein sequence ID" value="UNK45160.1"/>
    <property type="molecule type" value="Genomic_DNA"/>
</dbReference>
<dbReference type="Proteomes" id="UP000829069">
    <property type="component" value="Chromosome"/>
</dbReference>
<keyword evidence="3" id="KW-0731">Sigma factor</keyword>
<dbReference type="InterPro" id="IPR013325">
    <property type="entry name" value="RNA_pol_sigma_r2"/>
</dbReference>